<reference evidence="1 2" key="1">
    <citation type="submission" date="2020-08" db="EMBL/GenBank/DDBJ databases">
        <title>Genomic Encyclopedia of Type Strains, Phase IV (KMG-IV): sequencing the most valuable type-strain genomes for metagenomic binning, comparative biology and taxonomic classification.</title>
        <authorList>
            <person name="Goeker M."/>
        </authorList>
    </citation>
    <scope>NUCLEOTIDE SEQUENCE [LARGE SCALE GENOMIC DNA]</scope>
    <source>
        <strain evidence="1 2">DSM 5391</strain>
    </source>
</reference>
<dbReference type="Proteomes" id="UP000531594">
    <property type="component" value="Unassembled WGS sequence"/>
</dbReference>
<proteinExistence type="predicted"/>
<comment type="caution">
    <text evidence="1">The sequence shown here is derived from an EMBL/GenBank/DDBJ whole genome shotgun (WGS) entry which is preliminary data.</text>
</comment>
<protein>
    <submittedName>
        <fullName evidence="1">Uncharacterized protein</fullName>
    </submittedName>
</protein>
<dbReference type="EMBL" id="JACHGK010000001">
    <property type="protein sequence ID" value="MBB6443507.1"/>
    <property type="molecule type" value="Genomic_DNA"/>
</dbReference>
<evidence type="ECO:0000313" key="1">
    <source>
        <dbReference type="EMBL" id="MBB6443507.1"/>
    </source>
</evidence>
<gene>
    <name evidence="1" type="ORF">HNR53_000095</name>
</gene>
<name>A0A7X0HPS7_9BACI</name>
<accession>A0A7X0HPS7</accession>
<organism evidence="1 2">
    <name type="scientific">Bacillus benzoevorans</name>
    <dbReference type="NCBI Taxonomy" id="1456"/>
    <lineage>
        <taxon>Bacteria</taxon>
        <taxon>Bacillati</taxon>
        <taxon>Bacillota</taxon>
        <taxon>Bacilli</taxon>
        <taxon>Bacillales</taxon>
        <taxon>Bacillaceae</taxon>
        <taxon>Bacillus</taxon>
    </lineage>
</organism>
<evidence type="ECO:0000313" key="2">
    <source>
        <dbReference type="Proteomes" id="UP000531594"/>
    </source>
</evidence>
<keyword evidence="2" id="KW-1185">Reference proteome</keyword>
<dbReference type="AlphaFoldDB" id="A0A7X0HPS7"/>
<sequence>MIGVEGTKTPPKMLAHFHRAWADSRKLIQCPAGIARQTRPRRHEVARRLGGRPRKAKCLERKSTTKFNRAFI</sequence>